<reference evidence="2" key="1">
    <citation type="submission" date="2017-11" db="EMBL/GenBank/DDBJ databases">
        <title>Complete Genome Sequence of Kyrpidia sp. Strain EA-1, a thermophilic, hydrogen-oxidizing Bacterium, isolated from the Azores.</title>
        <authorList>
            <person name="Reiner J.E."/>
            <person name="Lapp C.J."/>
            <person name="Bunk B."/>
            <person name="Gescher J."/>
        </authorList>
    </citation>
    <scope>NUCLEOTIDE SEQUENCE [LARGE SCALE GENOMIC DNA]</scope>
    <source>
        <strain evidence="2">EA-1</strain>
    </source>
</reference>
<gene>
    <name evidence="1" type="ORF">CVV65_07665</name>
</gene>
<dbReference type="KEGG" id="kyr:CVV65_07665"/>
<dbReference type="AlphaFoldDB" id="A0A2K8N8P0"/>
<dbReference type="InterPro" id="IPR021525">
    <property type="entry name" value="DUF3189"/>
</dbReference>
<dbReference type="Pfam" id="PF11385">
    <property type="entry name" value="DUF3189"/>
    <property type="match status" value="1"/>
</dbReference>
<dbReference type="RefSeq" id="WP_100667620.1">
    <property type="nucleotide sequence ID" value="NZ_CP024955.1"/>
</dbReference>
<proteinExistence type="predicted"/>
<protein>
    <recommendedName>
        <fullName evidence="3">DUF3189 domain-containing protein</fullName>
    </recommendedName>
</protein>
<accession>A0A2K8N8P0</accession>
<organism evidence="1 2">
    <name type="scientific">Kyrpidia spormannii</name>
    <dbReference type="NCBI Taxonomy" id="2055160"/>
    <lineage>
        <taxon>Bacteria</taxon>
        <taxon>Bacillati</taxon>
        <taxon>Bacillota</taxon>
        <taxon>Bacilli</taxon>
        <taxon>Bacillales</taxon>
        <taxon>Alicyclobacillaceae</taxon>
        <taxon>Kyrpidia</taxon>
    </lineage>
</organism>
<dbReference type="Proteomes" id="UP000231932">
    <property type="component" value="Chromosome"/>
</dbReference>
<name>A0A2K8N8P0_9BACL</name>
<dbReference type="OrthoDB" id="1680616at2"/>
<keyword evidence="2" id="KW-1185">Reference proteome</keyword>
<sequence length="180" mass="19523">MSNSGIKLVYPSGPAEPGLRVVYYCYGSAHSSIVCAAIHLGRLTGNRVRGRDIVQLADYDATEPWSIGTVYFKGVDDLGHPVYTLGLGPRRKAALEAVIALLALPGFQTVPILFAEALSQIGPVARMGGALSRRYGMVKWGRPLSAWAIARRIDEMRSFVDRVRETERQAAIDAPAPLLS</sequence>
<dbReference type="EMBL" id="CP024955">
    <property type="protein sequence ID" value="ATY84812.1"/>
    <property type="molecule type" value="Genomic_DNA"/>
</dbReference>
<evidence type="ECO:0008006" key="3">
    <source>
        <dbReference type="Google" id="ProtNLM"/>
    </source>
</evidence>
<evidence type="ECO:0000313" key="2">
    <source>
        <dbReference type="Proteomes" id="UP000231932"/>
    </source>
</evidence>
<evidence type="ECO:0000313" key="1">
    <source>
        <dbReference type="EMBL" id="ATY84812.1"/>
    </source>
</evidence>